<gene>
    <name evidence="2" type="ORF">ZEAMMB73_Zm00001d001928</name>
</gene>
<dbReference type="FunFam" id="1.20.80.10:FF:000018">
    <property type="entry name" value="Kinesin-like calmodulin binding protein"/>
    <property type="match status" value="1"/>
</dbReference>
<dbReference type="InterPro" id="IPR000299">
    <property type="entry name" value="FERM_domain"/>
</dbReference>
<dbReference type="CDD" id="cd14473">
    <property type="entry name" value="FERM_B-lobe"/>
    <property type="match status" value="1"/>
</dbReference>
<dbReference type="Pfam" id="PF02174">
    <property type="entry name" value="IRS"/>
    <property type="match status" value="1"/>
</dbReference>
<feature type="non-terminal residue" evidence="2">
    <location>
        <position position="304"/>
    </location>
</feature>
<dbReference type="InterPro" id="IPR011993">
    <property type="entry name" value="PH-like_dom_sf"/>
</dbReference>
<evidence type="ECO:0000256" key="1">
    <source>
        <dbReference type="SAM" id="MobiDB-lite"/>
    </source>
</evidence>
<dbReference type="Gene3D" id="1.20.80.10">
    <property type="match status" value="1"/>
</dbReference>
<dbReference type="GO" id="GO:1901265">
    <property type="term" value="F:nucleoside phosphate binding"/>
    <property type="evidence" value="ECO:0007669"/>
    <property type="project" value="UniProtKB-ARBA"/>
</dbReference>
<reference evidence="2" key="1">
    <citation type="submission" date="2015-12" db="EMBL/GenBank/DDBJ databases">
        <title>Update maize B73 reference genome by single molecule sequencing technologies.</title>
        <authorList>
            <consortium name="Maize Genome Sequencing Project"/>
            <person name="Ware D."/>
        </authorList>
    </citation>
    <scope>NUCLEOTIDE SEQUENCE [LARGE SCALE GENOMIC DNA]</scope>
    <source>
        <tissue evidence="2">Seedling</tissue>
    </source>
</reference>
<dbReference type="AlphaFoldDB" id="A0A1D6DUK7"/>
<dbReference type="PROSITE" id="PS50057">
    <property type="entry name" value="FERM_3"/>
    <property type="match status" value="1"/>
</dbReference>
<protein>
    <submittedName>
        <fullName evidence="2">Kinesin-like calmodulin binding protein</fullName>
    </submittedName>
</protein>
<dbReference type="InterPro" id="IPR051567">
    <property type="entry name" value="Unconventional_Myosin_ATPase"/>
</dbReference>
<dbReference type="InterPro" id="IPR019748">
    <property type="entry name" value="FERM_central"/>
</dbReference>
<evidence type="ECO:0000313" key="2">
    <source>
        <dbReference type="EMBL" id="ONM12470.1"/>
    </source>
</evidence>
<dbReference type="PANTHER" id="PTHR22692">
    <property type="entry name" value="MYOSIN VII, XV"/>
    <property type="match status" value="1"/>
</dbReference>
<dbReference type="SUPFAM" id="SSF50729">
    <property type="entry name" value="PH domain-like"/>
    <property type="match status" value="1"/>
</dbReference>
<organism evidence="2">
    <name type="scientific">Zea mays</name>
    <name type="common">Maize</name>
    <dbReference type="NCBI Taxonomy" id="4577"/>
    <lineage>
        <taxon>Eukaryota</taxon>
        <taxon>Viridiplantae</taxon>
        <taxon>Streptophyta</taxon>
        <taxon>Embryophyta</taxon>
        <taxon>Tracheophyta</taxon>
        <taxon>Spermatophyta</taxon>
        <taxon>Magnoliopsida</taxon>
        <taxon>Liliopsida</taxon>
        <taxon>Poales</taxon>
        <taxon>Poaceae</taxon>
        <taxon>PACMAD clade</taxon>
        <taxon>Panicoideae</taxon>
        <taxon>Andropogonodae</taxon>
        <taxon>Andropogoneae</taxon>
        <taxon>Tripsacinae</taxon>
        <taxon>Zea</taxon>
    </lineage>
</organism>
<dbReference type="InterPro" id="IPR002404">
    <property type="entry name" value="IRS_PTB"/>
</dbReference>
<proteinExistence type="predicted"/>
<dbReference type="Pfam" id="PF00373">
    <property type="entry name" value="FERM_M"/>
    <property type="match status" value="1"/>
</dbReference>
<dbReference type="SUPFAM" id="SSF47031">
    <property type="entry name" value="Second domain of FERM"/>
    <property type="match status" value="1"/>
</dbReference>
<feature type="compositionally biased region" description="Basic and acidic residues" evidence="1">
    <location>
        <begin position="269"/>
        <end position="288"/>
    </location>
</feature>
<dbReference type="GO" id="GO:0043168">
    <property type="term" value="F:anion binding"/>
    <property type="evidence" value="ECO:0007669"/>
    <property type="project" value="UniProtKB-ARBA"/>
</dbReference>
<dbReference type="EMBL" id="CM007648">
    <property type="protein sequence ID" value="ONM12470.1"/>
    <property type="molecule type" value="Genomic_DNA"/>
</dbReference>
<dbReference type="Gene3D" id="2.30.29.30">
    <property type="entry name" value="Pleckstrin-homology domain (PH domain)/Phosphotyrosine-binding domain (PTB)"/>
    <property type="match status" value="1"/>
</dbReference>
<accession>A0A1D6DUK7</accession>
<dbReference type="GO" id="GO:0005737">
    <property type="term" value="C:cytoplasm"/>
    <property type="evidence" value="ECO:0007669"/>
    <property type="project" value="UniProtKB-SubCell"/>
</dbReference>
<name>A0A1D6DUK7_MAIZE</name>
<sequence length="304" mass="35253">MFVQLSYVQLQHDYILGNYPVGRDDASQLSALQILVEIGFIDNPESCVEWISLLERFLPRQVAITRAKRDWELDIISRFQLMEHLSKDDARQQFLRILRTLPYGNSVFFSVRKIDDPIGLLPGKIILGINKRGVHFFRPVPKEYLHSAELRDIMQFGSSNTAVFFKMRVAGVLHIFQFETKQGEEICVALQTHINDVMLRRYSKARSGNSVTSQNDVNQAYKPPNIEMFEKRVQELTKTAEDSQKKADQLREDLQLKTKQETEMQEELEGLRDTLQSERQSSKDIKNELDKLKSLCDEKESALQ</sequence>
<feature type="region of interest" description="Disordered" evidence="1">
    <location>
        <begin position="254"/>
        <end position="288"/>
    </location>
</feature>
<dbReference type="GO" id="GO:1901363">
    <property type="term" value="F:heterocyclic compound binding"/>
    <property type="evidence" value="ECO:0007669"/>
    <property type="project" value="UniProtKB-ARBA"/>
</dbReference>
<dbReference type="CDD" id="cd13200">
    <property type="entry name" value="FERM_C_KCBP"/>
    <property type="match status" value="1"/>
</dbReference>
<dbReference type="InterPro" id="IPR014352">
    <property type="entry name" value="FERM/acyl-CoA-bd_prot_sf"/>
</dbReference>
<dbReference type="FunFam" id="2.30.29.30:FF:000131">
    <property type="entry name" value="Kinesin-like calmodulin-binding protein (ZWICHEL)"/>
    <property type="match status" value="1"/>
</dbReference>
<dbReference type="InterPro" id="IPR035963">
    <property type="entry name" value="FERM_2"/>
</dbReference>